<accession>A0A7D9H2P6</accession>
<dbReference type="GO" id="GO:0032889">
    <property type="term" value="P:regulation of vacuole fusion, non-autophagic"/>
    <property type="evidence" value="ECO:0007669"/>
    <property type="project" value="TreeGrafter"/>
</dbReference>
<protein>
    <submittedName>
        <fullName evidence="6">DEBR0S7_00914g1_1</fullName>
    </submittedName>
</protein>
<dbReference type="GO" id="GO:0000329">
    <property type="term" value="C:fungal-type vacuole membrane"/>
    <property type="evidence" value="ECO:0007669"/>
    <property type="project" value="TreeGrafter"/>
</dbReference>
<dbReference type="InterPro" id="IPR027417">
    <property type="entry name" value="P-loop_NTPase"/>
</dbReference>
<dbReference type="EMBL" id="CABFWN010000007">
    <property type="protein sequence ID" value="VUG20306.1"/>
    <property type="molecule type" value="Genomic_DNA"/>
</dbReference>
<keyword evidence="2" id="KW-0488">Methylation</keyword>
<evidence type="ECO:0000256" key="1">
    <source>
        <dbReference type="ARBA" id="ARBA00006270"/>
    </source>
</evidence>
<reference evidence="6 7" key="1">
    <citation type="submission" date="2019-07" db="EMBL/GenBank/DDBJ databases">
        <authorList>
            <person name="Friedrich A."/>
            <person name="Schacherer J."/>
        </authorList>
    </citation>
    <scope>NUCLEOTIDE SEQUENCE [LARGE SCALE GENOMIC DNA]</scope>
</reference>
<organism evidence="6 7">
    <name type="scientific">Dekkera bruxellensis</name>
    <name type="common">Brettanomyces custersii</name>
    <dbReference type="NCBI Taxonomy" id="5007"/>
    <lineage>
        <taxon>Eukaryota</taxon>
        <taxon>Fungi</taxon>
        <taxon>Dikarya</taxon>
        <taxon>Ascomycota</taxon>
        <taxon>Saccharomycotina</taxon>
        <taxon>Pichiomycetes</taxon>
        <taxon>Pichiales</taxon>
        <taxon>Pichiaceae</taxon>
        <taxon>Brettanomyces</taxon>
    </lineage>
</organism>
<dbReference type="InterPro" id="IPR001806">
    <property type="entry name" value="Small_GTPase"/>
</dbReference>
<dbReference type="FunFam" id="3.40.50.300:FF:001447">
    <property type="entry name" value="Ras-related protein Rab-1B"/>
    <property type="match status" value="1"/>
</dbReference>
<dbReference type="Pfam" id="PF00071">
    <property type="entry name" value="Ras"/>
    <property type="match status" value="1"/>
</dbReference>
<dbReference type="SMART" id="SM00173">
    <property type="entry name" value="RAS"/>
    <property type="match status" value="1"/>
</dbReference>
<dbReference type="SUPFAM" id="SSF52540">
    <property type="entry name" value="P-loop containing nucleoside triphosphate hydrolases"/>
    <property type="match status" value="1"/>
</dbReference>
<evidence type="ECO:0000313" key="6">
    <source>
        <dbReference type="EMBL" id="VUG20306.1"/>
    </source>
</evidence>
<gene>
    <name evidence="6" type="primary">YPT7</name>
    <name evidence="6" type="ORF">DEBR0S7_00914G</name>
</gene>
<evidence type="ECO:0000313" key="7">
    <source>
        <dbReference type="Proteomes" id="UP000478008"/>
    </source>
</evidence>
<name>A0A7D9H2P6_DEKBR</name>
<dbReference type="PROSITE" id="PS51421">
    <property type="entry name" value="RAS"/>
    <property type="match status" value="1"/>
</dbReference>
<dbReference type="GO" id="GO:0005770">
    <property type="term" value="C:late endosome"/>
    <property type="evidence" value="ECO:0007669"/>
    <property type="project" value="TreeGrafter"/>
</dbReference>
<dbReference type="GO" id="GO:0005525">
    <property type="term" value="F:GTP binding"/>
    <property type="evidence" value="ECO:0007669"/>
    <property type="project" value="UniProtKB-KW"/>
</dbReference>
<evidence type="ECO:0000256" key="4">
    <source>
        <dbReference type="ARBA" id="ARBA00023134"/>
    </source>
</evidence>
<keyword evidence="3" id="KW-0547">Nucleotide-binding</keyword>
<dbReference type="NCBIfam" id="TIGR00231">
    <property type="entry name" value="small_GTP"/>
    <property type="match status" value="1"/>
</dbReference>
<dbReference type="AlphaFoldDB" id="A0A7D9H2P6"/>
<comment type="similarity">
    <text evidence="1">Belongs to the small GTPase superfamily. Rab family.</text>
</comment>
<dbReference type="PANTHER" id="PTHR47981">
    <property type="entry name" value="RAB FAMILY"/>
    <property type="match status" value="1"/>
</dbReference>
<keyword evidence="7" id="KW-1185">Reference proteome</keyword>
<evidence type="ECO:0000256" key="5">
    <source>
        <dbReference type="ARBA" id="ARBA00023289"/>
    </source>
</evidence>
<dbReference type="SMART" id="SM00175">
    <property type="entry name" value="RAB"/>
    <property type="match status" value="1"/>
</dbReference>
<evidence type="ECO:0000256" key="2">
    <source>
        <dbReference type="ARBA" id="ARBA00022481"/>
    </source>
</evidence>
<evidence type="ECO:0000256" key="3">
    <source>
        <dbReference type="ARBA" id="ARBA00022741"/>
    </source>
</evidence>
<proteinExistence type="inferred from homology"/>
<dbReference type="PROSITE" id="PS51419">
    <property type="entry name" value="RAB"/>
    <property type="match status" value="1"/>
</dbReference>
<dbReference type="Gene3D" id="3.40.50.300">
    <property type="entry name" value="P-loop containing nucleotide triphosphate hydrolases"/>
    <property type="match status" value="1"/>
</dbReference>
<dbReference type="CDD" id="cd00154">
    <property type="entry name" value="Rab"/>
    <property type="match status" value="1"/>
</dbReference>
<dbReference type="PANTHER" id="PTHR47981:SF20">
    <property type="entry name" value="RAS-RELATED PROTEIN RAB-7A"/>
    <property type="match status" value="1"/>
</dbReference>
<dbReference type="GO" id="GO:0003924">
    <property type="term" value="F:GTPase activity"/>
    <property type="evidence" value="ECO:0007669"/>
    <property type="project" value="InterPro"/>
</dbReference>
<keyword evidence="5" id="KW-0449">Lipoprotein</keyword>
<keyword evidence="5" id="KW-0636">Prenylation</keyword>
<keyword evidence="4" id="KW-0342">GTP-binding</keyword>
<dbReference type="SMART" id="SM00174">
    <property type="entry name" value="RHO"/>
    <property type="match status" value="1"/>
</dbReference>
<dbReference type="InterPro" id="IPR005225">
    <property type="entry name" value="Small_GTP-bd"/>
</dbReference>
<dbReference type="PRINTS" id="PR00449">
    <property type="entry name" value="RASTRNSFRMNG"/>
</dbReference>
<sequence length="219" mass="24540">MSVSDEAQPETVKVVLLGDQSVGKTSLRSQYLYRYFSSMYKATIGADFLMKRVRTPDDQIMDLQIWDTAGQERFNAVSRAFYRGADIGVIVYDITNAESFYHLTKWVDDFVANSSGSRPYLMIVGNKRDNESTRQISYRQAVEFATKQVEDGLIGDIDKDVVETTAKRHQDVVDLFSRCAELGAQKMKNDALSPMSFDDIDASNAVDIAGLPRKRGGCC</sequence>
<dbReference type="Proteomes" id="UP000478008">
    <property type="component" value="Unassembled WGS sequence"/>
</dbReference>